<evidence type="ECO:0000313" key="1">
    <source>
        <dbReference type="EMBL" id="JAE17025.1"/>
    </source>
</evidence>
<dbReference type="AlphaFoldDB" id="A0A0A9FW19"/>
<sequence>MQGHQHRSNRELDEQLAARIREELDLARRVSGEHTLDGGC</sequence>
<reference evidence="1" key="1">
    <citation type="submission" date="2014-09" db="EMBL/GenBank/DDBJ databases">
        <authorList>
            <person name="Magalhaes I.L.F."/>
            <person name="Oliveira U."/>
            <person name="Santos F.R."/>
            <person name="Vidigal T.H.D.A."/>
            <person name="Brescovit A.D."/>
            <person name="Santos A.J."/>
        </authorList>
    </citation>
    <scope>NUCLEOTIDE SEQUENCE</scope>
    <source>
        <tissue evidence="1">Shoot tissue taken approximately 20 cm above the soil surface</tissue>
    </source>
</reference>
<dbReference type="EMBL" id="GBRH01180871">
    <property type="protein sequence ID" value="JAE17025.1"/>
    <property type="molecule type" value="Transcribed_RNA"/>
</dbReference>
<protein>
    <submittedName>
        <fullName evidence="1">Uncharacterized protein</fullName>
    </submittedName>
</protein>
<proteinExistence type="predicted"/>
<reference evidence="1" key="2">
    <citation type="journal article" date="2015" name="Data Brief">
        <title>Shoot transcriptome of the giant reed, Arundo donax.</title>
        <authorList>
            <person name="Barrero R.A."/>
            <person name="Guerrero F.D."/>
            <person name="Moolhuijzen P."/>
            <person name="Goolsby J.A."/>
            <person name="Tidwell J."/>
            <person name="Bellgard S.E."/>
            <person name="Bellgard M.I."/>
        </authorList>
    </citation>
    <scope>NUCLEOTIDE SEQUENCE</scope>
    <source>
        <tissue evidence="1">Shoot tissue taken approximately 20 cm above the soil surface</tissue>
    </source>
</reference>
<name>A0A0A9FW19_ARUDO</name>
<organism evidence="1">
    <name type="scientific">Arundo donax</name>
    <name type="common">Giant reed</name>
    <name type="synonym">Donax arundinaceus</name>
    <dbReference type="NCBI Taxonomy" id="35708"/>
    <lineage>
        <taxon>Eukaryota</taxon>
        <taxon>Viridiplantae</taxon>
        <taxon>Streptophyta</taxon>
        <taxon>Embryophyta</taxon>
        <taxon>Tracheophyta</taxon>
        <taxon>Spermatophyta</taxon>
        <taxon>Magnoliopsida</taxon>
        <taxon>Liliopsida</taxon>
        <taxon>Poales</taxon>
        <taxon>Poaceae</taxon>
        <taxon>PACMAD clade</taxon>
        <taxon>Arundinoideae</taxon>
        <taxon>Arundineae</taxon>
        <taxon>Arundo</taxon>
    </lineage>
</organism>
<accession>A0A0A9FW19</accession>